<evidence type="ECO:0000256" key="8">
    <source>
        <dbReference type="ARBA" id="ARBA00023136"/>
    </source>
</evidence>
<keyword evidence="5 13" id="KW-1133">Transmembrane helix</keyword>
<accession>A0A9X0D5B4</accession>
<dbReference type="PANTHER" id="PTHR11690:SF248">
    <property type="entry name" value="PICKPOCKET 17, ISOFORM A"/>
    <property type="match status" value="1"/>
</dbReference>
<evidence type="ECO:0000256" key="9">
    <source>
        <dbReference type="ARBA" id="ARBA00023201"/>
    </source>
</evidence>
<keyword evidence="9 11" id="KW-0739">Sodium transport</keyword>
<evidence type="ECO:0000256" key="11">
    <source>
        <dbReference type="RuleBase" id="RU000679"/>
    </source>
</evidence>
<dbReference type="OrthoDB" id="6021021at2759"/>
<evidence type="ECO:0000256" key="12">
    <source>
        <dbReference type="SAM" id="MobiDB-lite"/>
    </source>
</evidence>
<name>A0A9X0D5B4_9CNID</name>
<evidence type="ECO:0000313" key="14">
    <source>
        <dbReference type="EMBL" id="KAJ7385394.1"/>
    </source>
</evidence>
<keyword evidence="15" id="KW-1185">Reference proteome</keyword>
<keyword evidence="10 11" id="KW-0407">Ion channel</keyword>
<evidence type="ECO:0008006" key="16">
    <source>
        <dbReference type="Google" id="ProtNLM"/>
    </source>
</evidence>
<dbReference type="AlphaFoldDB" id="A0A9X0D5B4"/>
<dbReference type="GO" id="GO:0005886">
    <property type="term" value="C:plasma membrane"/>
    <property type="evidence" value="ECO:0007669"/>
    <property type="project" value="TreeGrafter"/>
</dbReference>
<feature type="compositionally biased region" description="Polar residues" evidence="12">
    <location>
        <begin position="129"/>
        <end position="145"/>
    </location>
</feature>
<evidence type="ECO:0000256" key="13">
    <source>
        <dbReference type="SAM" id="Phobius"/>
    </source>
</evidence>
<dbReference type="Gene3D" id="2.60.470.10">
    <property type="entry name" value="Acid-sensing ion channels like domains"/>
    <property type="match status" value="1"/>
</dbReference>
<sequence length="436" mass="49215">MPKERNASIIDPARHGLLFQLKTKVLGCFGDTTAHGYGRVAASETQQLRKWFWLIVCTAAFVIFTQQLYVITQQYMSRPLKTRTSIGHDEKLTFPQVTICNLNMIRRSQIPKDIVKQFSEVLGGRSNITKNATSKQQSDTSSVGASGSKAVPNVDDLPDEEKLIQQVLEELAEIPEENLMSYGHQLDDMILKCQFNRLECLNQDMRRYWTKFWHRYYGNCFTFNKGMDENGTHTPVMTSSTPGRGLTLEINIEQDEYVSSLGQEAGVRVFVGVPNDMPFPFEQGTSVSPGFATGIELRKVVIGRLDPFHNKSCEARTDRFYDSVFARYNVSYTTLACKVSCLATMMNSSCGCVMVEFKYDAKPVCKGDKESVVTCVNDVFEKVDNGACNRICRERCREDSFKTTASLAKWPSREYKSTLNAEILEEGLANHSGEIR</sequence>
<dbReference type="Pfam" id="PF00858">
    <property type="entry name" value="ASC"/>
    <property type="match status" value="1"/>
</dbReference>
<comment type="caution">
    <text evidence="14">The sequence shown here is derived from an EMBL/GenBank/DDBJ whole genome shotgun (WGS) entry which is preliminary data.</text>
</comment>
<evidence type="ECO:0000256" key="4">
    <source>
        <dbReference type="ARBA" id="ARBA00022692"/>
    </source>
</evidence>
<evidence type="ECO:0000256" key="5">
    <source>
        <dbReference type="ARBA" id="ARBA00022989"/>
    </source>
</evidence>
<evidence type="ECO:0000256" key="6">
    <source>
        <dbReference type="ARBA" id="ARBA00023053"/>
    </source>
</evidence>
<evidence type="ECO:0000256" key="3">
    <source>
        <dbReference type="ARBA" id="ARBA00022461"/>
    </source>
</evidence>
<proteinExistence type="inferred from homology"/>
<keyword evidence="7 11" id="KW-0406">Ion transport</keyword>
<comment type="subcellular location">
    <subcellularLocation>
        <location evidence="1">Membrane</location>
        <topology evidence="1">Multi-pass membrane protein</topology>
    </subcellularLocation>
</comment>
<keyword evidence="3 11" id="KW-0894">Sodium channel</keyword>
<dbReference type="GO" id="GO:0015280">
    <property type="term" value="F:ligand-gated sodium channel activity"/>
    <property type="evidence" value="ECO:0007669"/>
    <property type="project" value="TreeGrafter"/>
</dbReference>
<dbReference type="PANTHER" id="PTHR11690">
    <property type="entry name" value="AMILORIDE-SENSITIVE SODIUM CHANNEL-RELATED"/>
    <property type="match status" value="1"/>
</dbReference>
<reference evidence="14" key="1">
    <citation type="submission" date="2023-01" db="EMBL/GenBank/DDBJ databases">
        <title>Genome assembly of the deep-sea coral Lophelia pertusa.</title>
        <authorList>
            <person name="Herrera S."/>
            <person name="Cordes E."/>
        </authorList>
    </citation>
    <scope>NUCLEOTIDE SEQUENCE</scope>
    <source>
        <strain evidence="14">USNM1676648</strain>
        <tissue evidence="14">Polyp</tissue>
    </source>
</reference>
<feature type="transmembrane region" description="Helical" evidence="13">
    <location>
        <begin position="51"/>
        <end position="71"/>
    </location>
</feature>
<evidence type="ECO:0000256" key="2">
    <source>
        <dbReference type="ARBA" id="ARBA00022448"/>
    </source>
</evidence>
<organism evidence="14 15">
    <name type="scientific">Desmophyllum pertusum</name>
    <dbReference type="NCBI Taxonomy" id="174260"/>
    <lineage>
        <taxon>Eukaryota</taxon>
        <taxon>Metazoa</taxon>
        <taxon>Cnidaria</taxon>
        <taxon>Anthozoa</taxon>
        <taxon>Hexacorallia</taxon>
        <taxon>Scleractinia</taxon>
        <taxon>Caryophylliina</taxon>
        <taxon>Caryophylliidae</taxon>
        <taxon>Desmophyllum</taxon>
    </lineage>
</organism>
<keyword evidence="8 13" id="KW-0472">Membrane</keyword>
<gene>
    <name evidence="14" type="ORF">OS493_016476</name>
</gene>
<dbReference type="PRINTS" id="PR01078">
    <property type="entry name" value="AMINACHANNEL"/>
</dbReference>
<comment type="similarity">
    <text evidence="11">Belongs to the amiloride-sensitive sodium channel (TC 1.A.6) family.</text>
</comment>
<protein>
    <recommendedName>
        <fullName evidence="16">Amiloride-sensitive sodium channel</fullName>
    </recommendedName>
</protein>
<evidence type="ECO:0000256" key="7">
    <source>
        <dbReference type="ARBA" id="ARBA00023065"/>
    </source>
</evidence>
<evidence type="ECO:0000256" key="1">
    <source>
        <dbReference type="ARBA" id="ARBA00004141"/>
    </source>
</evidence>
<dbReference type="InterPro" id="IPR001873">
    <property type="entry name" value="ENaC"/>
</dbReference>
<dbReference type="Proteomes" id="UP001163046">
    <property type="component" value="Unassembled WGS sequence"/>
</dbReference>
<dbReference type="EMBL" id="MU825881">
    <property type="protein sequence ID" value="KAJ7385394.1"/>
    <property type="molecule type" value="Genomic_DNA"/>
</dbReference>
<evidence type="ECO:0000256" key="10">
    <source>
        <dbReference type="ARBA" id="ARBA00023303"/>
    </source>
</evidence>
<keyword evidence="2 11" id="KW-0813">Transport</keyword>
<feature type="region of interest" description="Disordered" evidence="12">
    <location>
        <begin position="129"/>
        <end position="155"/>
    </location>
</feature>
<evidence type="ECO:0000313" key="15">
    <source>
        <dbReference type="Proteomes" id="UP001163046"/>
    </source>
</evidence>
<keyword evidence="4 11" id="KW-0812">Transmembrane</keyword>
<keyword evidence="6" id="KW-0915">Sodium</keyword>